<feature type="compositionally biased region" description="Basic and acidic residues" evidence="1">
    <location>
        <begin position="362"/>
        <end position="376"/>
    </location>
</feature>
<keyword evidence="3" id="KW-1185">Reference proteome</keyword>
<accession>A0A0N1I832</accession>
<organism evidence="2 3">
    <name type="scientific">Leptomonas seymouri</name>
    <dbReference type="NCBI Taxonomy" id="5684"/>
    <lineage>
        <taxon>Eukaryota</taxon>
        <taxon>Discoba</taxon>
        <taxon>Euglenozoa</taxon>
        <taxon>Kinetoplastea</taxon>
        <taxon>Metakinetoplastina</taxon>
        <taxon>Trypanosomatida</taxon>
        <taxon>Trypanosomatidae</taxon>
        <taxon>Leishmaniinae</taxon>
        <taxon>Leptomonas</taxon>
    </lineage>
</organism>
<comment type="caution">
    <text evidence="2">The sequence shown here is derived from an EMBL/GenBank/DDBJ whole genome shotgun (WGS) entry which is preliminary data.</text>
</comment>
<protein>
    <recommendedName>
        <fullName evidence="4">Ubiquitin-like domain-containing protein</fullName>
    </recommendedName>
</protein>
<evidence type="ECO:0000313" key="2">
    <source>
        <dbReference type="EMBL" id="KPI89934.1"/>
    </source>
</evidence>
<feature type="compositionally biased region" description="Polar residues" evidence="1">
    <location>
        <begin position="1"/>
        <end position="12"/>
    </location>
</feature>
<feature type="compositionally biased region" description="Polar residues" evidence="1">
    <location>
        <begin position="256"/>
        <end position="276"/>
    </location>
</feature>
<feature type="compositionally biased region" description="Polar residues" evidence="1">
    <location>
        <begin position="377"/>
        <end position="392"/>
    </location>
</feature>
<feature type="compositionally biased region" description="Low complexity" evidence="1">
    <location>
        <begin position="243"/>
        <end position="255"/>
    </location>
</feature>
<feature type="compositionally biased region" description="Basic and acidic residues" evidence="1">
    <location>
        <begin position="217"/>
        <end position="232"/>
    </location>
</feature>
<feature type="compositionally biased region" description="Pro residues" evidence="1">
    <location>
        <begin position="304"/>
        <end position="313"/>
    </location>
</feature>
<name>A0A0N1I832_LEPSE</name>
<dbReference type="Proteomes" id="UP000038009">
    <property type="component" value="Unassembled WGS sequence"/>
</dbReference>
<feature type="region of interest" description="Disordered" evidence="1">
    <location>
        <begin position="1"/>
        <end position="23"/>
    </location>
</feature>
<sequence length="565" mass="61383">MSQSPTLNNSLDSSHRSHPRTSLRVRNVSEGVVYHLVFEGNLQRLSGRQLRHHLAQICHVPPSEQHLFVHGAAFPAMALGASVGLRQDDTVELVRASDHRGSSGGGAGRSPSLPNAHRGQSAVAASSLRPSTDAQTMSPASPYDDTYGGVRGFAQPLPPNSSPAFPSRQPTLGGGGAAAVGHTATPNSLIAPSPNRLIEGSWSPHRAQRQQQPYQHGDVRTSRQPRSAETRRSLPTAEGASLQFQQQQQHQQEQQGTESTQDDSQLPLRTSATNLSLLPGGYQTEEGGSPHPHMPSKGAGSGPARPPDPPPPIAERSRVDASEYYDSSGYYRPSYEVPSPYEPQRRRPRPSQQHPQRAYDLQAERMPVHPSSDHPAQRQQQDGTRNGLNQSRMGPVLSGSASVGRTHRSPLLSSSLPLQAPPPFPCAAEALQHHSAHPAATAGAPSARYASIRADDLATLLDEQDYIWRMEEYRFRTERVNRFTALQNRQRELAFEAARCDEAVAEVAGQLQRERRKLMELQEAMSRRATSLGRFNKRIGGGGLSRRAEDNAGDGDGVEVVDADA</sequence>
<feature type="compositionally biased region" description="Polar residues" evidence="1">
    <location>
        <begin position="128"/>
        <end position="139"/>
    </location>
</feature>
<dbReference type="EMBL" id="LJSK01000014">
    <property type="protein sequence ID" value="KPI89934.1"/>
    <property type="molecule type" value="Genomic_DNA"/>
</dbReference>
<feature type="region of interest" description="Disordered" evidence="1">
    <location>
        <begin position="538"/>
        <end position="565"/>
    </location>
</feature>
<evidence type="ECO:0000256" key="1">
    <source>
        <dbReference type="SAM" id="MobiDB-lite"/>
    </source>
</evidence>
<proteinExistence type="predicted"/>
<gene>
    <name evidence="2" type="ORF">ABL78_1006</name>
</gene>
<reference evidence="2 3" key="1">
    <citation type="journal article" date="2015" name="PLoS Pathog.">
        <title>Leptomonas seymouri: Adaptations to the Dixenous Life Cycle Analyzed by Genome Sequencing, Transcriptome Profiling and Co-infection with Leishmania donovani.</title>
        <authorList>
            <person name="Kraeva N."/>
            <person name="Butenko A."/>
            <person name="Hlavacova J."/>
            <person name="Kostygov A."/>
            <person name="Myskova J."/>
            <person name="Grybchuk D."/>
            <person name="Lestinova T."/>
            <person name="Votypka J."/>
            <person name="Volf P."/>
            <person name="Opperdoes F."/>
            <person name="Flegontov P."/>
            <person name="Lukes J."/>
            <person name="Yurchenko V."/>
        </authorList>
    </citation>
    <scope>NUCLEOTIDE SEQUENCE [LARGE SCALE GENOMIC DNA]</scope>
    <source>
        <strain evidence="2 3">ATCC 30220</strain>
    </source>
</reference>
<evidence type="ECO:0000313" key="3">
    <source>
        <dbReference type="Proteomes" id="UP000038009"/>
    </source>
</evidence>
<feature type="region of interest" description="Disordered" evidence="1">
    <location>
        <begin position="97"/>
        <end position="416"/>
    </location>
</feature>
<dbReference type="AlphaFoldDB" id="A0A0N1I832"/>
<feature type="compositionally biased region" description="Acidic residues" evidence="1">
    <location>
        <begin position="551"/>
        <end position="565"/>
    </location>
</feature>
<dbReference type="VEuPathDB" id="TriTrypDB:Lsey_0014_0570"/>
<dbReference type="OMA" id="HLAQICH"/>
<dbReference type="OrthoDB" id="273817at2759"/>
<evidence type="ECO:0008006" key="4">
    <source>
        <dbReference type="Google" id="ProtNLM"/>
    </source>
</evidence>